<geneLocation type="plasmid" evidence="2">
    <name>pamcp48-600</name>
</geneLocation>
<gene>
    <name evidence="1" type="ORF">BM524_20595</name>
</gene>
<accession>A0AAC9JI54</accession>
<name>A0AAC9JI54_9ALTE</name>
<dbReference type="AlphaFoldDB" id="A0AAC9JI54"/>
<dbReference type="Proteomes" id="UP000182101">
    <property type="component" value="Plasmid pAMCP48-600"/>
</dbReference>
<evidence type="ECO:0000313" key="1">
    <source>
        <dbReference type="EMBL" id="APD92308.1"/>
    </source>
</evidence>
<keyword evidence="1" id="KW-0614">Plasmid</keyword>
<organism evidence="1 2">
    <name type="scientific">Alteromonas mediterranea</name>
    <dbReference type="NCBI Taxonomy" id="314275"/>
    <lineage>
        <taxon>Bacteria</taxon>
        <taxon>Pseudomonadati</taxon>
        <taxon>Pseudomonadota</taxon>
        <taxon>Gammaproteobacteria</taxon>
        <taxon>Alteromonadales</taxon>
        <taxon>Alteromonadaceae</taxon>
        <taxon>Alteromonas/Salinimonas group</taxon>
        <taxon>Alteromonas</taxon>
    </lineage>
</organism>
<dbReference type="EMBL" id="CP018025">
    <property type="protein sequence ID" value="APD92308.1"/>
    <property type="molecule type" value="Genomic_DNA"/>
</dbReference>
<evidence type="ECO:0000313" key="2">
    <source>
        <dbReference type="Proteomes" id="UP000182101"/>
    </source>
</evidence>
<sequence length="109" mass="12415">MDDAKKIDLTQLPTLRTRGGGIIRELRIDNTYSDKNGKDGYLFKGIASSPHGCLGKQVRWRRDGLSQDPIVRQMGWEPFDTPELDISEASIQSIHEYIKESSIKPFSRH</sequence>
<proteinExistence type="predicted"/>
<dbReference type="RefSeq" id="WP_071960922.1">
    <property type="nucleotide sequence ID" value="NZ_CP018025.1"/>
</dbReference>
<reference evidence="1 2" key="1">
    <citation type="submission" date="2016-11" db="EMBL/GenBank/DDBJ databases">
        <title>Networking in microbes: conjugative elements and plasmids in the genus Alteromonas.</title>
        <authorList>
            <person name="Lopez-Perez M."/>
            <person name="Ramon-Marco N."/>
            <person name="Rodriguez-Valera F."/>
        </authorList>
    </citation>
    <scope>NUCLEOTIDE SEQUENCE [LARGE SCALE GENOMIC DNA]</scope>
    <source>
        <strain evidence="1 2">CP48</strain>
        <plasmid evidence="2">pamcp48-600</plasmid>
    </source>
</reference>
<protein>
    <submittedName>
        <fullName evidence="1">Uncharacterized protein</fullName>
    </submittedName>
</protein>